<dbReference type="Proteomes" id="UP001597380">
    <property type="component" value="Unassembled WGS sequence"/>
</dbReference>
<dbReference type="EMBL" id="JBHUHT010000017">
    <property type="protein sequence ID" value="MFD2097311.1"/>
    <property type="molecule type" value="Genomic_DNA"/>
</dbReference>
<dbReference type="InterPro" id="IPR011009">
    <property type="entry name" value="Kinase-like_dom_sf"/>
</dbReference>
<reference evidence="2" key="1">
    <citation type="journal article" date="2019" name="Int. J. Syst. Evol. Microbiol.">
        <title>The Global Catalogue of Microorganisms (GCM) 10K type strain sequencing project: providing services to taxonomists for standard genome sequencing and annotation.</title>
        <authorList>
            <consortium name="The Broad Institute Genomics Platform"/>
            <consortium name="The Broad Institute Genome Sequencing Center for Infectious Disease"/>
            <person name="Wu L."/>
            <person name="Ma J."/>
        </authorList>
    </citation>
    <scope>NUCLEOTIDE SEQUENCE [LARGE SCALE GENOMIC DNA]</scope>
    <source>
        <strain evidence="2">CGMCC 1.10992</strain>
    </source>
</reference>
<evidence type="ECO:0000313" key="2">
    <source>
        <dbReference type="Proteomes" id="UP001597380"/>
    </source>
</evidence>
<proteinExistence type="predicted"/>
<evidence type="ECO:0000313" key="1">
    <source>
        <dbReference type="EMBL" id="MFD2097311.1"/>
    </source>
</evidence>
<keyword evidence="2" id="KW-1185">Reference proteome</keyword>
<sequence length="217" mass="24891">MSPDQQVGNVLETEQGPLRLEQLLGRGKSGYSYLAVHNGCKYVVKLMHDEPCPYYDFGNQNKVTLELNAYHHLERYGVPVPKLLSHNEQEGFLVKSYIDGVLANDLIAKGNAEAVISDLYQISHIAKRAGVNLDYFPANFVSTPDQLFYVDYEHNPYDPQWDLDNWGIYYWANQEGMTKFQQTGDILHLNQDHNSGIPIKAPLQHTVDCWKQKYQRS</sequence>
<dbReference type="RefSeq" id="WP_345340471.1">
    <property type="nucleotide sequence ID" value="NZ_BAABLI010000015.1"/>
</dbReference>
<dbReference type="SUPFAM" id="SSF56112">
    <property type="entry name" value="Protein kinase-like (PK-like)"/>
    <property type="match status" value="1"/>
</dbReference>
<gene>
    <name evidence="1" type="ORF">ACFSJ3_15040</name>
</gene>
<name>A0ABW4XP30_9GAMM</name>
<accession>A0ABW4XP30</accession>
<comment type="caution">
    <text evidence="1">The sequence shown here is derived from an EMBL/GenBank/DDBJ whole genome shotgun (WGS) entry which is preliminary data.</text>
</comment>
<protein>
    <submittedName>
        <fullName evidence="1">Uncharacterized protein</fullName>
    </submittedName>
</protein>
<organism evidence="1 2">
    <name type="scientific">Corallincola platygyrae</name>
    <dbReference type="NCBI Taxonomy" id="1193278"/>
    <lineage>
        <taxon>Bacteria</taxon>
        <taxon>Pseudomonadati</taxon>
        <taxon>Pseudomonadota</taxon>
        <taxon>Gammaproteobacteria</taxon>
        <taxon>Alteromonadales</taxon>
        <taxon>Psychromonadaceae</taxon>
        <taxon>Corallincola</taxon>
    </lineage>
</organism>